<proteinExistence type="predicted"/>
<dbReference type="PANTHER" id="PTHR43384">
    <property type="entry name" value="SEPTUM SITE-DETERMINING PROTEIN MIND HOMOLOG, CHLOROPLASTIC-RELATED"/>
    <property type="match status" value="1"/>
</dbReference>
<dbReference type="InterPro" id="IPR027417">
    <property type="entry name" value="P-loop_NTPase"/>
</dbReference>
<accession>A0ABU0A0G5</accession>
<evidence type="ECO:0000313" key="2">
    <source>
        <dbReference type="EMBL" id="MDQ0256983.1"/>
    </source>
</evidence>
<dbReference type="Gene3D" id="3.40.50.300">
    <property type="entry name" value="P-loop containing nucleotide triphosphate hydrolases"/>
    <property type="match status" value="1"/>
</dbReference>
<feature type="domain" description="AAA" evidence="1">
    <location>
        <begin position="14"/>
        <end position="183"/>
    </location>
</feature>
<name>A0ABU0A0G5_9BACI</name>
<dbReference type="SUPFAM" id="SSF52540">
    <property type="entry name" value="P-loop containing nucleoside triphosphate hydrolases"/>
    <property type="match status" value="1"/>
</dbReference>
<reference evidence="2 3" key="1">
    <citation type="submission" date="2023-07" db="EMBL/GenBank/DDBJ databases">
        <title>Genomic Encyclopedia of Type Strains, Phase IV (KMG-IV): sequencing the most valuable type-strain genomes for metagenomic binning, comparative biology and taxonomic classification.</title>
        <authorList>
            <person name="Goeker M."/>
        </authorList>
    </citation>
    <scope>NUCLEOTIDE SEQUENCE [LARGE SCALE GENOMIC DNA]</scope>
    <source>
        <strain evidence="2 3">DSM 9768</strain>
    </source>
</reference>
<keyword evidence="3" id="KW-1185">Reference proteome</keyword>
<dbReference type="InterPro" id="IPR025669">
    <property type="entry name" value="AAA_dom"/>
</dbReference>
<dbReference type="InterPro" id="IPR050625">
    <property type="entry name" value="ParA/MinD_ATPase"/>
</dbReference>
<protein>
    <submittedName>
        <fullName evidence="2">Pilus assembly protein CpaE</fullName>
    </submittedName>
</protein>
<comment type="caution">
    <text evidence="2">The sequence shown here is derived from an EMBL/GenBank/DDBJ whole genome shotgun (WGS) entry which is preliminary data.</text>
</comment>
<dbReference type="RefSeq" id="WP_307329970.1">
    <property type="nucleotide sequence ID" value="NZ_JAUSUG010000021.1"/>
</dbReference>
<organism evidence="2 3">
    <name type="scientific">Evansella vedderi</name>
    <dbReference type="NCBI Taxonomy" id="38282"/>
    <lineage>
        <taxon>Bacteria</taxon>
        <taxon>Bacillati</taxon>
        <taxon>Bacillota</taxon>
        <taxon>Bacilli</taxon>
        <taxon>Bacillales</taxon>
        <taxon>Bacillaceae</taxon>
        <taxon>Evansella</taxon>
    </lineage>
</organism>
<dbReference type="Pfam" id="PF13614">
    <property type="entry name" value="AAA_31"/>
    <property type="match status" value="1"/>
</dbReference>
<evidence type="ECO:0000259" key="1">
    <source>
        <dbReference type="Pfam" id="PF13614"/>
    </source>
</evidence>
<evidence type="ECO:0000313" key="3">
    <source>
        <dbReference type="Proteomes" id="UP001230005"/>
    </source>
</evidence>
<dbReference type="PANTHER" id="PTHR43384:SF13">
    <property type="entry name" value="SLR0110 PROTEIN"/>
    <property type="match status" value="1"/>
</dbReference>
<sequence>MAEDNQHRKRKQGKLIAICSAKGGIGRTLVSVNLAVALSKKNLKVCLVDGDLQFGDVSLALDLQSSFTIQDVAEDMEGMDDHALVNYLSQHTSGVHVLPAPERPEYAELVTSEILKRVLKLLLKQHDYVVVDTAIGLQEQTIDVLELADEVIMLTNLEMTTLKNSKLMIETLEQLELREKVQLIINQYNIDSLINIDDATKMLGERRAISIANNPKIAIHSINVGIPFVIGQGKSDLSKAIFKMAESLISTKEFALEKRKKRSILKNVFGH</sequence>
<dbReference type="EMBL" id="JAUSUG010000021">
    <property type="protein sequence ID" value="MDQ0256983.1"/>
    <property type="molecule type" value="Genomic_DNA"/>
</dbReference>
<gene>
    <name evidence="2" type="ORF">J2S74_004428</name>
</gene>
<dbReference type="Proteomes" id="UP001230005">
    <property type="component" value="Unassembled WGS sequence"/>
</dbReference>